<dbReference type="RefSeq" id="WP_322855354.1">
    <property type="nucleotide sequence ID" value="NZ_JAYDCJ010000003.1"/>
</dbReference>
<gene>
    <name evidence="1" type="ORF">U5822_09315</name>
</gene>
<reference evidence="1 2" key="1">
    <citation type="submission" date="2023-12" db="EMBL/GenBank/DDBJ databases">
        <title>Marinobacter qingdaonensis sp. nov., isolated from the intertidal sediment of Qingdao, PR China.</title>
        <authorList>
            <person name="Li Y."/>
        </authorList>
    </citation>
    <scope>NUCLEOTIDE SEQUENCE [LARGE SCALE GENOMIC DNA]</scope>
    <source>
        <strain evidence="1 2">ASW11-75</strain>
    </source>
</reference>
<dbReference type="Proteomes" id="UP001305746">
    <property type="component" value="Unassembled WGS sequence"/>
</dbReference>
<organism evidence="1 2">
    <name type="scientific">Marinobacter qingdaonensis</name>
    <dbReference type="NCBI Taxonomy" id="3108486"/>
    <lineage>
        <taxon>Bacteria</taxon>
        <taxon>Pseudomonadati</taxon>
        <taxon>Pseudomonadota</taxon>
        <taxon>Gammaproteobacteria</taxon>
        <taxon>Pseudomonadales</taxon>
        <taxon>Marinobacteraceae</taxon>
        <taxon>Marinobacter</taxon>
    </lineage>
</organism>
<keyword evidence="2" id="KW-1185">Reference proteome</keyword>
<name>A0ABU5NYI1_9GAMM</name>
<evidence type="ECO:0000313" key="2">
    <source>
        <dbReference type="Proteomes" id="UP001305746"/>
    </source>
</evidence>
<comment type="caution">
    <text evidence="1">The sequence shown here is derived from an EMBL/GenBank/DDBJ whole genome shotgun (WGS) entry which is preliminary data.</text>
</comment>
<protein>
    <submittedName>
        <fullName evidence="1">SIR2 family protein</fullName>
    </submittedName>
</protein>
<sequence>MALDHEHFNLTNAIDYIWGHEDILSDDDRRYIETCLPGVEGRPPEGEHEWGVLHLAVTACGFLRKLSGNDVEWLSEQGRLFPDTISRFVHKVATKLHNYEDGGLPDAFIEPLCDFLKDTKSHVATLNYDRLLYGAMIDNGVLDGFNFLVDGMWDAGFHRDNLERLYGRDFGYYLHLHGSPLFVNRNGTPTKKQRHQLSVDSDFIGRHIVLTHVDYKMSVISSSPVLSAYWEYLDYALGEAEEIVVFGCSGDDEHLNQKLKAYGSVPAKSIRVIEWTGAGDHEERRRFWRRKLGNKVRLTQLDNILEFADW</sequence>
<dbReference type="Pfam" id="PF13289">
    <property type="entry name" value="SIR2_2"/>
    <property type="match status" value="1"/>
</dbReference>
<evidence type="ECO:0000313" key="1">
    <source>
        <dbReference type="EMBL" id="MEA1080869.1"/>
    </source>
</evidence>
<proteinExistence type="predicted"/>
<dbReference type="EMBL" id="JAYDCJ010000003">
    <property type="protein sequence ID" value="MEA1080869.1"/>
    <property type="molecule type" value="Genomic_DNA"/>
</dbReference>
<accession>A0ABU5NYI1</accession>